<sequence>MKIYPLIKQGSPPPCPLSLEGHLQRRQQSSQLTFCLEWKHSLNETAFLCLRRGRNRSDCNRKETIQRRNILFDTRRKEMRVLLVLLVYVSVVVSGESPEMRWTREQDRERKITEIVCCQLWNRNKVELKR</sequence>
<evidence type="ECO:0000313" key="1">
    <source>
        <dbReference type="EMBL" id="GFX96563.1"/>
    </source>
</evidence>
<comment type="caution">
    <text evidence="1">The sequence shown here is derived from an EMBL/GenBank/DDBJ whole genome shotgun (WGS) entry which is preliminary data.</text>
</comment>
<dbReference type="AlphaFoldDB" id="A0A8X6RKF6"/>
<dbReference type="Proteomes" id="UP000887159">
    <property type="component" value="Unassembled WGS sequence"/>
</dbReference>
<reference evidence="1" key="1">
    <citation type="submission" date="2020-08" db="EMBL/GenBank/DDBJ databases">
        <title>Multicomponent nature underlies the extraordinary mechanical properties of spider dragline silk.</title>
        <authorList>
            <person name="Kono N."/>
            <person name="Nakamura H."/>
            <person name="Mori M."/>
            <person name="Yoshida Y."/>
            <person name="Ohtoshi R."/>
            <person name="Malay A.D."/>
            <person name="Moran D.A.P."/>
            <person name="Tomita M."/>
            <person name="Numata K."/>
            <person name="Arakawa K."/>
        </authorList>
    </citation>
    <scope>NUCLEOTIDE SEQUENCE</scope>
</reference>
<accession>A0A8X6RKF6</accession>
<protein>
    <submittedName>
        <fullName evidence="1">Uncharacterized protein</fullName>
    </submittedName>
</protein>
<organism evidence="1 2">
    <name type="scientific">Trichonephila clavipes</name>
    <name type="common">Golden silk orbweaver</name>
    <name type="synonym">Nephila clavipes</name>
    <dbReference type="NCBI Taxonomy" id="2585209"/>
    <lineage>
        <taxon>Eukaryota</taxon>
        <taxon>Metazoa</taxon>
        <taxon>Ecdysozoa</taxon>
        <taxon>Arthropoda</taxon>
        <taxon>Chelicerata</taxon>
        <taxon>Arachnida</taxon>
        <taxon>Araneae</taxon>
        <taxon>Araneomorphae</taxon>
        <taxon>Entelegynae</taxon>
        <taxon>Araneoidea</taxon>
        <taxon>Nephilidae</taxon>
        <taxon>Trichonephila</taxon>
    </lineage>
</organism>
<gene>
    <name evidence="1" type="ORF">TNCV_1442371</name>
</gene>
<evidence type="ECO:0000313" key="2">
    <source>
        <dbReference type="Proteomes" id="UP000887159"/>
    </source>
</evidence>
<keyword evidence="2" id="KW-1185">Reference proteome</keyword>
<proteinExistence type="predicted"/>
<name>A0A8X6RKF6_TRICX</name>
<dbReference type="EMBL" id="BMAU01021192">
    <property type="protein sequence ID" value="GFX96563.1"/>
    <property type="molecule type" value="Genomic_DNA"/>
</dbReference>